<evidence type="ECO:0000313" key="3">
    <source>
        <dbReference type="Proteomes" id="UP000251211"/>
    </source>
</evidence>
<dbReference type="Proteomes" id="UP000251211">
    <property type="component" value="Unassembled WGS sequence"/>
</dbReference>
<reference evidence="2 3" key="1">
    <citation type="submission" date="2018-06" db="EMBL/GenBank/DDBJ databases">
        <authorList>
            <consortium name="Pathogen Informatics"/>
            <person name="Doyle S."/>
        </authorList>
    </citation>
    <scope>NUCLEOTIDE SEQUENCE [LARGE SCALE GENOMIC DNA]</scope>
    <source>
        <strain evidence="2 3">NCTC13229</strain>
    </source>
</reference>
<keyword evidence="1" id="KW-0812">Transmembrane</keyword>
<organism evidence="2 3">
    <name type="scientific">Rhodococcus wratislaviensis</name>
    <name type="common">Tsukamurella wratislaviensis</name>
    <dbReference type="NCBI Taxonomy" id="44752"/>
    <lineage>
        <taxon>Bacteria</taxon>
        <taxon>Bacillati</taxon>
        <taxon>Actinomycetota</taxon>
        <taxon>Actinomycetes</taxon>
        <taxon>Mycobacteriales</taxon>
        <taxon>Nocardiaceae</taxon>
        <taxon>Rhodococcus</taxon>
    </lineage>
</organism>
<comment type="caution">
    <text evidence="2">The sequence shown here is derived from an EMBL/GenBank/DDBJ whole genome shotgun (WGS) entry which is preliminary data.</text>
</comment>
<protein>
    <submittedName>
        <fullName evidence="2">Probable nitrate/nitrite transporter narK2</fullName>
    </submittedName>
</protein>
<sequence length="99" mass="11022">MEHDRPPVDHVRRGVGWWAGSAFFPRTRSWPNRWAPAGFEPALGVTALVCIAVMRDAPAFAPHTEPVLPKLKAAARLRVTWEMSFLYAVVFGGFVAFSN</sequence>
<dbReference type="Gene3D" id="1.20.1250.20">
    <property type="entry name" value="MFS general substrate transporter like domains"/>
    <property type="match status" value="1"/>
</dbReference>
<evidence type="ECO:0000256" key="1">
    <source>
        <dbReference type="SAM" id="Phobius"/>
    </source>
</evidence>
<evidence type="ECO:0000313" key="2">
    <source>
        <dbReference type="EMBL" id="SPZ38298.1"/>
    </source>
</evidence>
<accession>A0AB38FAC0</accession>
<keyword evidence="1" id="KW-1133">Transmembrane helix</keyword>
<proteinExistence type="predicted"/>
<dbReference type="InterPro" id="IPR036259">
    <property type="entry name" value="MFS_trans_sf"/>
</dbReference>
<gene>
    <name evidence="2" type="primary">narK2</name>
    <name evidence="2" type="ORF">NCTC13229_01764</name>
</gene>
<name>A0AB38FAC0_RHOWR</name>
<dbReference type="EMBL" id="UAUI01000004">
    <property type="protein sequence ID" value="SPZ38298.1"/>
    <property type="molecule type" value="Genomic_DNA"/>
</dbReference>
<dbReference type="AlphaFoldDB" id="A0AB38FAC0"/>
<keyword evidence="1" id="KW-0472">Membrane</keyword>
<feature type="transmembrane region" description="Helical" evidence="1">
    <location>
        <begin position="79"/>
        <end position="97"/>
    </location>
</feature>